<dbReference type="EMBL" id="SZZH01000001">
    <property type="protein sequence ID" value="TKV61869.1"/>
    <property type="molecule type" value="Genomic_DNA"/>
</dbReference>
<name>A0A4U6QN93_9ACTN</name>
<evidence type="ECO:0000313" key="4">
    <source>
        <dbReference type="Proteomes" id="UP000306985"/>
    </source>
</evidence>
<proteinExistence type="predicted"/>
<organism evidence="3 4">
    <name type="scientific">Nakamurella flava</name>
    <dbReference type="NCBI Taxonomy" id="2576308"/>
    <lineage>
        <taxon>Bacteria</taxon>
        <taxon>Bacillati</taxon>
        <taxon>Actinomycetota</taxon>
        <taxon>Actinomycetes</taxon>
        <taxon>Nakamurellales</taxon>
        <taxon>Nakamurellaceae</taxon>
        <taxon>Nakamurella</taxon>
    </lineage>
</organism>
<dbReference type="Pfam" id="PF24201">
    <property type="entry name" value="DUF7426"/>
    <property type="match status" value="1"/>
</dbReference>
<dbReference type="InterPro" id="IPR055849">
    <property type="entry name" value="DUF7426"/>
</dbReference>
<feature type="domain" description="DUF7426" evidence="2">
    <location>
        <begin position="17"/>
        <end position="175"/>
    </location>
</feature>
<keyword evidence="4" id="KW-1185">Reference proteome</keyword>
<reference evidence="3 4" key="1">
    <citation type="submission" date="2019-05" db="EMBL/GenBank/DDBJ databases">
        <title>Nakamurella sp. N5BH11, whole genome shotgun sequence.</title>
        <authorList>
            <person name="Tuo L."/>
        </authorList>
    </citation>
    <scope>NUCLEOTIDE SEQUENCE [LARGE SCALE GENOMIC DNA]</scope>
    <source>
        <strain evidence="3 4">N5BH11</strain>
    </source>
</reference>
<accession>A0A4U6QN93</accession>
<protein>
    <recommendedName>
        <fullName evidence="2">DUF7426 domain-containing protein</fullName>
    </recommendedName>
</protein>
<evidence type="ECO:0000256" key="1">
    <source>
        <dbReference type="SAM" id="MobiDB-lite"/>
    </source>
</evidence>
<dbReference type="OrthoDB" id="3622864at2"/>
<feature type="compositionally biased region" description="Low complexity" evidence="1">
    <location>
        <begin position="164"/>
        <end position="183"/>
    </location>
</feature>
<evidence type="ECO:0000259" key="2">
    <source>
        <dbReference type="Pfam" id="PF24201"/>
    </source>
</evidence>
<feature type="region of interest" description="Disordered" evidence="1">
    <location>
        <begin position="146"/>
        <end position="183"/>
    </location>
</feature>
<comment type="caution">
    <text evidence="3">The sequence shown here is derived from an EMBL/GenBank/DDBJ whole genome shotgun (WGS) entry which is preliminary data.</text>
</comment>
<dbReference type="Proteomes" id="UP000306985">
    <property type="component" value="Unassembled WGS sequence"/>
</dbReference>
<gene>
    <name evidence="3" type="ORF">FDO65_10115</name>
</gene>
<dbReference type="AlphaFoldDB" id="A0A4U6QN93"/>
<evidence type="ECO:0000313" key="3">
    <source>
        <dbReference type="EMBL" id="TKV61869.1"/>
    </source>
</evidence>
<sequence length="183" mass="19494">MPDFGAPVAAAADDLVLHFPGRDGQVREYRIPPCTAGELFDLLALDRVWTAIGKQRLLRLAKAPASEVAATVTEDVGLRQRIERLMNGPLSAEDMLALPLGPVAEQMLADGVSKPHYLLASATAQHWHISGEEVALEIYKTGVVPVGKPGARPAKNSRRTGSGPAPRKASSRRTSSPRKSSSG</sequence>
<dbReference type="RefSeq" id="WP_137449174.1">
    <property type="nucleotide sequence ID" value="NZ_SZZH01000001.1"/>
</dbReference>